<dbReference type="InterPro" id="IPR036736">
    <property type="entry name" value="ACP-like_sf"/>
</dbReference>
<dbReference type="NCBIfam" id="TIGR01720">
    <property type="entry name" value="NRPS-para261"/>
    <property type="match status" value="2"/>
</dbReference>
<evidence type="ECO:0000256" key="1">
    <source>
        <dbReference type="ARBA" id="ARBA00001957"/>
    </source>
</evidence>
<feature type="domain" description="Carrier" evidence="5">
    <location>
        <begin position="945"/>
        <end position="1020"/>
    </location>
</feature>
<dbReference type="InterPro" id="IPR042099">
    <property type="entry name" value="ANL_N_sf"/>
</dbReference>
<gene>
    <name evidence="6" type="ORF">D6T69_06930</name>
</gene>
<feature type="domain" description="Carrier" evidence="5">
    <location>
        <begin position="1984"/>
        <end position="2058"/>
    </location>
</feature>
<dbReference type="InterPro" id="IPR001242">
    <property type="entry name" value="Condensation_dom"/>
</dbReference>
<dbReference type="SUPFAM" id="SSF47336">
    <property type="entry name" value="ACP-like"/>
    <property type="match status" value="4"/>
</dbReference>
<dbReference type="Gene3D" id="3.40.50.980">
    <property type="match status" value="4"/>
</dbReference>
<dbReference type="InterPro" id="IPR000873">
    <property type="entry name" value="AMP-dep_synth/lig_dom"/>
</dbReference>
<dbReference type="CDD" id="cd19534">
    <property type="entry name" value="E_NRPS"/>
    <property type="match status" value="2"/>
</dbReference>
<dbReference type="Gene3D" id="3.30.559.10">
    <property type="entry name" value="Chloramphenicol acetyltransferase-like domain"/>
    <property type="match status" value="6"/>
</dbReference>
<dbReference type="InterPro" id="IPR023213">
    <property type="entry name" value="CAT-like_dom_sf"/>
</dbReference>
<keyword evidence="4" id="KW-0597">Phosphoprotein</keyword>
<dbReference type="Pfam" id="PF00550">
    <property type="entry name" value="PP-binding"/>
    <property type="match status" value="4"/>
</dbReference>
<keyword evidence="3" id="KW-0596">Phosphopantetheine</keyword>
<dbReference type="Pfam" id="PF00668">
    <property type="entry name" value="Condensation"/>
    <property type="match status" value="6"/>
</dbReference>
<dbReference type="FunFam" id="3.40.50.980:FF:000001">
    <property type="entry name" value="Non-ribosomal peptide synthetase"/>
    <property type="match status" value="3"/>
</dbReference>
<proteinExistence type="inferred from homology"/>
<dbReference type="CDD" id="cd05930">
    <property type="entry name" value="A_NRPS"/>
    <property type="match status" value="4"/>
</dbReference>
<dbReference type="Gene3D" id="3.40.50.12780">
    <property type="entry name" value="N-terminal domain of ligase-like"/>
    <property type="match status" value="2"/>
</dbReference>
<dbReference type="Gene3D" id="3.30.559.30">
    <property type="entry name" value="Nonribosomal peptide synthetase, condensation domain"/>
    <property type="match status" value="6"/>
</dbReference>
<dbReference type="PANTHER" id="PTHR45527">
    <property type="entry name" value="NONRIBOSOMAL PEPTIDE SYNTHETASE"/>
    <property type="match status" value="1"/>
</dbReference>
<dbReference type="CDD" id="cd19543">
    <property type="entry name" value="DCL_NRPS"/>
    <property type="match status" value="2"/>
</dbReference>
<dbReference type="InterPro" id="IPR020806">
    <property type="entry name" value="PKS_PP-bd"/>
</dbReference>
<evidence type="ECO:0000313" key="6">
    <source>
        <dbReference type="EMBL" id="AZJ35266.1"/>
    </source>
</evidence>
<accession>A0A3Q8RRH2</accession>
<protein>
    <submittedName>
        <fullName evidence="6">Amino acid adenylation domain-containing protein</fullName>
    </submittedName>
</protein>
<dbReference type="InterPro" id="IPR006162">
    <property type="entry name" value="Ppantetheine_attach_site"/>
</dbReference>
<dbReference type="SUPFAM" id="SSF52777">
    <property type="entry name" value="CoA-dependent acyltransferases"/>
    <property type="match status" value="12"/>
</dbReference>
<dbReference type="SMART" id="SM01294">
    <property type="entry name" value="PKS_PP_betabranch"/>
    <property type="match status" value="1"/>
</dbReference>
<feature type="domain" description="Carrier" evidence="5">
    <location>
        <begin position="3470"/>
        <end position="3544"/>
    </location>
</feature>
<dbReference type="PROSITE" id="PS50075">
    <property type="entry name" value="CARRIER"/>
    <property type="match status" value="4"/>
</dbReference>
<evidence type="ECO:0000256" key="3">
    <source>
        <dbReference type="ARBA" id="ARBA00022450"/>
    </source>
</evidence>
<dbReference type="Gene3D" id="2.30.38.10">
    <property type="entry name" value="Luciferase, Domain 3"/>
    <property type="match status" value="2"/>
</dbReference>
<evidence type="ECO:0000256" key="4">
    <source>
        <dbReference type="ARBA" id="ARBA00022553"/>
    </source>
</evidence>
<dbReference type="EMBL" id="CP032548">
    <property type="protein sequence ID" value="AZJ35266.1"/>
    <property type="molecule type" value="Genomic_DNA"/>
</dbReference>
<dbReference type="GO" id="GO:0044550">
    <property type="term" value="P:secondary metabolite biosynthetic process"/>
    <property type="evidence" value="ECO:0007669"/>
    <property type="project" value="UniProtKB-ARBA"/>
</dbReference>
<sequence>MLGKNGCKKIKMKILSSYHQQRLWFIDYFEKGDLYPNGPVYHNIPLIFSVKKQLSYEDIEKVVYQLLSKNEVLRTSFSRSEGTIFQEIHSINEVLIDKILKQEVNLLSKLKDLQELAFTFDNNFLIKCYFENLKDKTLIYFVIHHALIDRKSIGLIKNQLISILENSTSEDDNKIQFQHFSNWQNNLSKEDLESLLFYWRSKLNDLQVLYYPTDFEREQVHIYKAKSTLRLLDRQDISQFAHSHNLNTETLFLSAYKMALAKLTGLNDIVIGTLMDLRNDQIKELVGPIENLVVLRSKVDKNKTLEELLFLIEEGRKEAEKYKTMPFDKLVLELNPKKDMSRTALFDIFFNYEKEEAYERNFITESIVNKGFGKYDFNLLVTERNDFFHLGLTYNELYFQEETANSLLNLTIDILNRIVKNNKVILKEIPLVSGQEYNRAVGSTSIQEVSTDSIIDVFSKQVKMFGSRLALSSSLGEVTYEDLDNESTKLANYLINSCEVLPEDRVAIMIPKSIELIVAIIGVLKTGAAYVPIDINYPDERKNFMIEDSECRLVIDESFINKTKENINRESIVLSKSQISSSNLAYIIYTSGTTGKPKGVMIEHKNVLSLLTSCYEKFEFSENDTWTFFHSYCFDFSIWEIFGALLTGANVLILNNDEVRDHEVFVKLMNKYNSTVFSQTPSAFYNFIALNYKVPTLRYVVFGGEALHPIKLKKWRDENPEVSLVNMYGITETTVHVTFKELSNDDMDKATSNIGKPLSFANSYIVDQDGQIVPFGRPGELYVSGNGVARGYLNRPDQQEEKFLPCPFDEYSTMYRTGDLARFLPSGELEYLGRIDDQVKIRGYRIELDEIKKQIDSYKGIKESAITLVELSDGDKVIAAYVVLDKNESINSLKLHLGSKVPEYMVPAFFIEMDQIPINSNGKIDKVNLPSPFDSIEKNEKDIKEPITDVQIKLFNIWKNVLNTESFGIEHNFFELGGHSLKATRLISAIHKEFEVRLELKQIFANPTLEQQALLIEASDKNNFTEIKLLEQQEFYPVSDGQKRLWVLSQFEESSVAYNMASYLELDSDYDVSKFEKAIQLVLERHEILRTVFKTNSKGEVVQKILKKDDFEFKVARKDFSSFDNPYEEFLEFIRKDKNTPFNLSSGPLFRGCIIKFSNEKTVFYYNMHHIISDGWSIDILRRDVLAYYENLAKASELDLPSLKIQYKDYASWQQEQVRGVNYKKYRDFWLEKLKGELPLLDLPYQKNRPKIKTYNGGAYQGALNLEQTKKIKEFVQKNQSTLFVGLVSVWNLILHKYSGNNDIVIGTSVAGREHEDLKDQIGFFVNTIALRNYINPKQSYQDIFQQIDENTLEALENQMYPFDRLIDELDVEKSLDRSPVFDVMLVLQNTSEVEETREKEVLSETIEVSEEIISKFDLEIFFQERKDQLWFQINYNKDVYKNELIPQLIKHFKQVLDIVIFQPEIEIENIEYLSEEEETRLLESYNNTQAYFSESASVIDLFTKQVNENSDAIALKDFNGKSLNYRELDILSNKFAHYLIDNHEIKRGDLVGINIDRSVDTIVVILGILKIGAAYLPLDSNYPQSRIDYIQSNSKCKLSVDEIILVEFNQNKANFSESKQLLKPLATDLAYVIYTSGSTGKPKGVMIEHGALLNYLEWGQGYYLKELKEKTDFGLFTSLSFDLTITSLFLPLISGATLNVFSGNEIVSDSLKYYFESDIPCIKLTPAHIILLGSMEFNPGKKELIIVGGEALTNRHINILRKYYPKAKIINEYGPTEATVGCVVWNTINLEEKILIGKPIGNTAVYVLDDSLSLVAEGVLGELYISGSGLSRGYLHRPDLTTERFIPHPFKAGERLYKTGDVCRWLPGGVLEYVGRVDDQVKIRGHRIELGEIEGELDNIAGVESCVVSIKEVSGENVLVAYFVGEVEGITLRKELESRLPSYMVPHYYVSIDVIPLTSNGKVSRSSLPEVSDSDMLREEFLSARNEEEKVLLEVCESVLQRERISVLDNFYNLGGDSIKSIQVVSRLKALGYQLGVSDILSHPVLSDLSLYIKKEVTSQDQSVVKGDVVLSPIQQHFFKDSGIVNTNHYNQSVLLKSKLPIDKEFLGESISKLLTHHDALRMIFSKESSWSQYNREELDYSSIVQYYDLTGVEDLTSEITRVGEELQSSVNILTGDLVKVAHIATSEGDYLGIIIHHLVVDGVSWRILLEDLSSLYTNLVKGIKEELPLKTSSYQQWSKEQYKYSKETLVAKELSYWENLLAKELTTFPVDHTTKTPIVIDSKQGFRLSEVYTNLLEGEIHSHYSTNIQDVLLACLGVSLSKTFGVKETLLELEGHGRLSFTEDVDVTRTVGWFTSLYPYLLNVDSTEDLSNVLIATKDSLRNIPNNGMGYGMLHYLSEATLQEIHPTIQFNYLGTFGNEFKKEDGGLFSFSDISLGKDVSSEESSNIPLRISGAIVSGQLQLSVHYSSLQYEESTIKALVDSYESSLKNLISQLEETEGHHLTPSDLTYKSLSLPSLSTITKNYEVLDVYELSPLQQGMYYHWLQDVSSSLYFEQLSYKLSSESLDLAHAKKAYEILQSRHDVLRTGFTNDYNGIPLQIVYKEGDVNFKVAQVTEGSFDSCVKKLKEEDRLLGFDLSSRSQMRLTVLDYGLGDYEFIWSFHHILMDGWCISILLNEYYQILNSIQKGTPHNLNKPLAYSRYIEWLGQLDQSQSLSYWKDYLSSYDEIASLPYKGSGDIAQQGIRGSEDIVIESSLYESLSTLCKQHSITQNTFIQGVWGYLLSKYNNSQDVVFGSVVSGRPGSLSGVEHMVGLFINTIPVRVKYDSLTTGLDLLNQVHQDSISGQSHHYLNLSEVQSNSGLGMDLINHVLVFENFALQESIKQGESDLSLTITEADSFEQTHYDFGILVHPQGDSLHVRLEYDLGVYSSSRMSMIKSHFEQILTSFITAPDLRLSSLEYLTTEEKHEQLELFNATKMSYDLESTLVSLFKSQVLSTPDLIAVSYEEESLTYQELDELSNSFAHYLQSVHGVERGELVGLKLGRGLWMIVGILGVLKTGGAYVPIDTHYPESRKAYIIEDSGCNVCIDDVLLEGFKHTQEEYSKQDLAEQPLAEDLAYIIYTSGSTGKPKGVMIEHRNVVNLIISQTNKFKIDETEKVLQFSNISFDASVEQIFLAILNGSELVLVSREDILEPTAFEKIIIKKEITHLHATPSYLKALTLTSDTKLKRIIAGGEACSSELAKKLGEVAYFYNEYGPTETTVTSIEYHFENQYINNNIYPIGKPIGNTAVYVLDDSLSLVAEGVLGELYISGSGLSRGYLHRPDLTTERFIPHPFKAGERLYKTGDVCRWLPGGVLEYVGRIDDQVKIRGHRIELGEIEGELDTIAGVESCVVSIKEVSGEDVLVAYFVGDVEGIILRKELESRLPSYMVPHYYVSIDAIPLTSNGKVSRSSLPEVSDSDMLREEFLSARNEEEKVLLEVCESVLQRERISVLDNFYNLGGDSIKSIQVVSRLKALGYQLGVSDILSHPVLSDLSLYIKKEVRSQDQSVVKGDVVLSPIQQHFFKDSGIVNTNHYNQSVLLKSKLPIDKEFLGESISKLLTHHDALRMIFSKESSWSQYNREELDYSSIVQYYDLTGVEDLTSEITRVGEELQSSVNILTGDLVKVAHIATSEGDYLGIIIHHLVVDGVSWRILLEDLSSLYTNLVKGIKEELPLKTSSYQQWSKEQYKYSKETLVAKELSYWENLLAKELTTFPVDHTTKTPIVIDSKQGFRLSEVYTNLLEGEIHSHYSTNIQDVLLACLGVSLSKTFGVKETLLELEGHGRLSFTEDVDVTRTVGWFTSLYPYLLNVDSTEDLSNVLIATKDSLRNRPNNGMGYGMLHYLSEATLQEIHPTIQFNYLGTFGNEFKKEDGGLFSFSDISLGKDVSSEESSNIPLRISGAIVSGQLQLSVHYSSLQYEESTIKALVDSYESSLKNLISQLEETEGHHLTPSDLTYKSLSLPSLSTITKNYEVLDVYELSPLQQGMYYHWLQDVSSSLYFEQLSYKLSSESLDLAHAKKAYEILQSRHDVLRTGFTNDYNGIPLQIVYKEGDVNFKVAQVTEGSFDSCVKKLKEEDRLLGFDLSSRSQMRLTVLDYGLGDYEFIWSFHHILMDGWCISILLNEYYQILNSIQKGTPHNLNKPLAYSRYIEWLGQLDQSQSLSYWKDYLSSYDEIASLPYKGSGDIAQQGIRGSEDIVIESSLYESLSTLCKQHSITQNTFIQGVWGYLLSKYNNSQDVVFGSVVSGRPGSLSGVEHMVGLFINTIPVRVKYDSLTTGLDLLNQVHQDSISGQSHHYLNLSEVQSNSGLGMDLINHVLVFENFALQESIKQGESDLSLTITEADSFEQTHYDFGILVHPQGDSLHVRLEYDLGVYSSSRMSMIKSHFEQILTSFITAPDLRLSSLEYLTTEEKHEQLELFNATKMSYDLESTLVSLFKSQVLSTPDLIAVSYEEESLTYQELDELSNSFAHYLQSVHGVERGELVGLKLGRGLWMIVGILGVLKTGGAYVPIDIHYPESRKAYIIEDSGCNVCIDDVLLEDFKHTQEEYSKQDLAEQPFAEDLAYIIYTSGSTGKPKGVMIEHRNVVNTILSQIEIFNLKDCNSSLQFASFSFDASVSEIFISLLSGTSLHIATDEIRENPKNLEEFIIDRSIDIATIPPVYLKYMDVNSLEGMVSLITAGESPDYNKVKEYLEMKTGDYFNAYGPTEASICGTVLKIGKETGLNPRNLSIGKPIHNVNMYVVDNEGCIVPKEVVGEICISGYGVARGYLNKPELTKEKFIETLYAKDGLLYKTGDLGYWTSEGNIVFIGRKDDQVKINGYRIELEEIAAKLREKSDIKQCYITVFNNENEDKELIAYVISNNKQKSSELRKYLVDRLPTYMIPSYFIQIDELPITTNGKIDKKSLPLPDAKNTVIGVEYVAPQNGNEEDLIKILSTQLGIDGNKIGVLDNFFDLGMNSIKLMRFINVLNQQFNLKVKPVVLFQYPNIKELTLYLFKNEEENEDLQDENIAQEFEDMLDLMEE</sequence>
<dbReference type="Gene3D" id="3.30.300.30">
    <property type="match status" value="4"/>
</dbReference>
<dbReference type="FunFam" id="2.30.38.10:FF:000001">
    <property type="entry name" value="Non-ribosomal peptide synthetase PvdI"/>
    <property type="match status" value="2"/>
</dbReference>
<dbReference type="InterPro" id="IPR009081">
    <property type="entry name" value="PP-bd_ACP"/>
</dbReference>
<dbReference type="SUPFAM" id="SSF56801">
    <property type="entry name" value="Acetyl-CoA synthetase-like"/>
    <property type="match status" value="4"/>
</dbReference>
<dbReference type="FunFam" id="1.10.1200.10:FF:000005">
    <property type="entry name" value="Nonribosomal peptide synthetase 1"/>
    <property type="match status" value="1"/>
</dbReference>
<evidence type="ECO:0000256" key="2">
    <source>
        <dbReference type="ARBA" id="ARBA00006432"/>
    </source>
</evidence>
<keyword evidence="7" id="KW-1185">Reference proteome</keyword>
<dbReference type="InterPro" id="IPR010060">
    <property type="entry name" value="NRPS_synth"/>
</dbReference>
<feature type="domain" description="Carrier" evidence="5">
    <location>
        <begin position="4966"/>
        <end position="5040"/>
    </location>
</feature>
<dbReference type="Gene3D" id="1.10.1200.10">
    <property type="entry name" value="ACP-like"/>
    <property type="match status" value="4"/>
</dbReference>
<dbReference type="PROSITE" id="PS00455">
    <property type="entry name" value="AMP_BINDING"/>
    <property type="match status" value="4"/>
</dbReference>
<evidence type="ECO:0000313" key="7">
    <source>
        <dbReference type="Proteomes" id="UP000274593"/>
    </source>
</evidence>
<dbReference type="PANTHER" id="PTHR45527:SF1">
    <property type="entry name" value="FATTY ACID SYNTHASE"/>
    <property type="match status" value="1"/>
</dbReference>
<dbReference type="Proteomes" id="UP000274593">
    <property type="component" value="Chromosome"/>
</dbReference>
<comment type="similarity">
    <text evidence="2">Belongs to the ATP-dependent AMP-binding enzyme family.</text>
</comment>
<evidence type="ECO:0000259" key="5">
    <source>
        <dbReference type="PROSITE" id="PS50075"/>
    </source>
</evidence>
<name>A0A3Q8RRH2_9FLAO</name>
<organism evidence="6 7">
    <name type="scientific">Tenacibaculum singaporense</name>
    <dbReference type="NCBI Taxonomy" id="2358479"/>
    <lineage>
        <taxon>Bacteria</taxon>
        <taxon>Pseudomonadati</taxon>
        <taxon>Bacteroidota</taxon>
        <taxon>Flavobacteriia</taxon>
        <taxon>Flavobacteriales</taxon>
        <taxon>Flavobacteriaceae</taxon>
        <taxon>Tenacibaculum</taxon>
    </lineage>
</organism>
<dbReference type="FunFam" id="3.30.300.30:FF:000010">
    <property type="entry name" value="Enterobactin synthetase component F"/>
    <property type="match status" value="1"/>
</dbReference>
<dbReference type="PROSITE" id="PS00012">
    <property type="entry name" value="PHOSPHOPANTETHEINE"/>
    <property type="match status" value="1"/>
</dbReference>
<dbReference type="InterPro" id="IPR045851">
    <property type="entry name" value="AMP-bd_C_sf"/>
</dbReference>
<dbReference type="GO" id="GO:0031177">
    <property type="term" value="F:phosphopantetheine binding"/>
    <property type="evidence" value="ECO:0007669"/>
    <property type="project" value="InterPro"/>
</dbReference>
<dbReference type="FunFam" id="3.40.50.12780:FF:000012">
    <property type="entry name" value="Non-ribosomal peptide synthetase"/>
    <property type="match status" value="2"/>
</dbReference>
<dbReference type="Pfam" id="PF00501">
    <property type="entry name" value="AMP-binding"/>
    <property type="match status" value="4"/>
</dbReference>
<dbReference type="GO" id="GO:0005829">
    <property type="term" value="C:cytosol"/>
    <property type="evidence" value="ECO:0007669"/>
    <property type="project" value="TreeGrafter"/>
</dbReference>
<dbReference type="CDD" id="cd19531">
    <property type="entry name" value="LCL_NRPS-like"/>
    <property type="match status" value="1"/>
</dbReference>
<dbReference type="InterPro" id="IPR010071">
    <property type="entry name" value="AA_adenyl_dom"/>
</dbReference>
<comment type="cofactor">
    <cofactor evidence="1">
        <name>pantetheine 4'-phosphate</name>
        <dbReference type="ChEBI" id="CHEBI:47942"/>
    </cofactor>
</comment>
<reference evidence="6 7" key="1">
    <citation type="submission" date="2018-09" db="EMBL/GenBank/DDBJ databases">
        <title>Insights into the microbiota of Asian seabass (Lates calcarifer) with tenacibaculosis symptoms and description of sp. nov. Tenacibaculum singaporense.</title>
        <authorList>
            <person name="Miyake S."/>
            <person name="Soh M."/>
            <person name="Azman M.N."/>
            <person name="Ngoh S.Y."/>
            <person name="Orban L."/>
        </authorList>
    </citation>
    <scope>NUCLEOTIDE SEQUENCE [LARGE SCALE GENOMIC DNA]</scope>
    <source>
        <strain evidence="6 7">DSM 106434</strain>
    </source>
</reference>
<dbReference type="GO" id="GO:0043041">
    <property type="term" value="P:amino acid activation for nonribosomal peptide biosynthetic process"/>
    <property type="evidence" value="ECO:0007669"/>
    <property type="project" value="TreeGrafter"/>
</dbReference>
<dbReference type="NCBIfam" id="TIGR01733">
    <property type="entry name" value="AA-adenyl-dom"/>
    <property type="match status" value="4"/>
</dbReference>
<dbReference type="InterPro" id="IPR020845">
    <property type="entry name" value="AMP-binding_CS"/>
</dbReference>
<dbReference type="KEGG" id="tsig:D6T69_06930"/>
<dbReference type="GO" id="GO:0003824">
    <property type="term" value="F:catalytic activity"/>
    <property type="evidence" value="ECO:0007669"/>
    <property type="project" value="InterPro"/>
</dbReference>
<dbReference type="SMART" id="SM00823">
    <property type="entry name" value="PKS_PP"/>
    <property type="match status" value="3"/>
</dbReference>
<dbReference type="NCBIfam" id="NF003417">
    <property type="entry name" value="PRK04813.1"/>
    <property type="match status" value="4"/>
</dbReference>